<keyword evidence="1" id="KW-1133">Transmembrane helix</keyword>
<keyword evidence="1" id="KW-0472">Membrane</keyword>
<reference evidence="3 4" key="1">
    <citation type="submission" date="2015-10" db="EMBL/GenBank/DDBJ databases">
        <authorList>
            <person name="Gilbert D.G."/>
        </authorList>
    </citation>
    <scope>NUCLEOTIDE SEQUENCE [LARGE SCALE GENOMIC DNA]</scope>
    <source>
        <strain evidence="3 4">ChDC F311</strain>
    </source>
</reference>
<evidence type="ECO:0008006" key="5">
    <source>
        <dbReference type="Google" id="ProtNLM"/>
    </source>
</evidence>
<keyword evidence="2" id="KW-0732">Signal</keyword>
<sequence length="108" mass="11115">MKRFFKKVKNLVKLTMIMCFLSISSFASTNANMIWEKNTKDISASVSGPVAMGIGTIAIVVAALGWAITDGGSMTGKAIRIVLALTIAGGAGTLVYGLFGLTGGAVIS</sequence>
<dbReference type="InterPro" id="IPR007039">
    <property type="entry name" value="TrbC/VirB2"/>
</dbReference>
<gene>
    <name evidence="3" type="ORF">RO03_01435</name>
</gene>
<evidence type="ECO:0000256" key="2">
    <source>
        <dbReference type="SAM" id="SignalP"/>
    </source>
</evidence>
<comment type="caution">
    <text evidence="3">The sequence shown here is derived from an EMBL/GenBank/DDBJ whole genome shotgun (WGS) entry which is preliminary data.</text>
</comment>
<feature type="transmembrane region" description="Helical" evidence="1">
    <location>
        <begin position="81"/>
        <end position="107"/>
    </location>
</feature>
<keyword evidence="1" id="KW-0812">Transmembrane</keyword>
<dbReference type="Proteomes" id="UP000054800">
    <property type="component" value="Unassembled WGS sequence"/>
</dbReference>
<protein>
    <recommendedName>
        <fullName evidence="5">Conjugal transfer protein TrbC</fullName>
    </recommendedName>
</protein>
<name>A0A117MW67_FUSNC</name>
<dbReference type="AlphaFoldDB" id="A0A117MW67"/>
<dbReference type="RefSeq" id="WP_059222412.1">
    <property type="nucleotide sequence ID" value="NZ_LMVH01000001.1"/>
</dbReference>
<dbReference type="EMBL" id="LMVH01000001">
    <property type="protein sequence ID" value="KUL98224.1"/>
    <property type="molecule type" value="Genomic_DNA"/>
</dbReference>
<feature type="transmembrane region" description="Helical" evidence="1">
    <location>
        <begin position="51"/>
        <end position="69"/>
    </location>
</feature>
<feature type="chain" id="PRO_5007151480" description="Conjugal transfer protein TrbC" evidence="2">
    <location>
        <begin position="28"/>
        <end position="108"/>
    </location>
</feature>
<accession>A0A117MW67</accession>
<evidence type="ECO:0000313" key="3">
    <source>
        <dbReference type="EMBL" id="KUL98224.1"/>
    </source>
</evidence>
<organism evidence="3 4">
    <name type="scientific">Fusobacterium nucleatum subsp. nucleatum</name>
    <dbReference type="NCBI Taxonomy" id="76856"/>
    <lineage>
        <taxon>Bacteria</taxon>
        <taxon>Fusobacteriati</taxon>
        <taxon>Fusobacteriota</taxon>
        <taxon>Fusobacteriia</taxon>
        <taxon>Fusobacteriales</taxon>
        <taxon>Fusobacteriaceae</taxon>
        <taxon>Fusobacterium</taxon>
    </lineage>
</organism>
<evidence type="ECO:0000313" key="4">
    <source>
        <dbReference type="Proteomes" id="UP000054800"/>
    </source>
</evidence>
<evidence type="ECO:0000256" key="1">
    <source>
        <dbReference type="SAM" id="Phobius"/>
    </source>
</evidence>
<dbReference type="OrthoDB" id="89655at2"/>
<proteinExistence type="predicted"/>
<dbReference type="Pfam" id="PF04956">
    <property type="entry name" value="TrbC"/>
    <property type="match status" value="1"/>
</dbReference>
<feature type="signal peptide" evidence="2">
    <location>
        <begin position="1"/>
        <end position="27"/>
    </location>
</feature>